<organism evidence="1 2">
    <name type="scientific">Pluteus cervinus</name>
    <dbReference type="NCBI Taxonomy" id="181527"/>
    <lineage>
        <taxon>Eukaryota</taxon>
        <taxon>Fungi</taxon>
        <taxon>Dikarya</taxon>
        <taxon>Basidiomycota</taxon>
        <taxon>Agaricomycotina</taxon>
        <taxon>Agaricomycetes</taxon>
        <taxon>Agaricomycetidae</taxon>
        <taxon>Agaricales</taxon>
        <taxon>Pluteineae</taxon>
        <taxon>Pluteaceae</taxon>
        <taxon>Pluteus</taxon>
    </lineage>
</organism>
<proteinExistence type="predicted"/>
<sequence>MMALKSSEKNFNGEASHIEVVIEPQAIGITPAPPKFPEGGRDGWLTLAGATLVQFATFGYTNAFGVYQDYYVREYLTNHTPASIGWIGGAQIFFIFSIGLLTGRLFDRGYFRHLMIAGLLLQILSYFSLSFSKPGQYYQVFVSQGLGGGLSVGLFYLPSLAVVSHHFQQRRPLAMGIVASGSALGAVLHPIMLNKLFHNSIGFHNGIRISAGMNTVLLIIANFCMKTRLPPKKNDSNTKESPIAFLQFLKEPAYLLQAIAGCLFVCGLFFPVFYIQLDAAVHGVDPNIAFYAIPILNAASIPGRLLPGLIVSKYGVFNVMIFFTSVMGILLLSMITVKDVVGVVVFAILYGFFSGGGIAMMPPLLASSAKDFNEIGTRIGLVFLFGGFAGLTATPIAGALLTSQFHWWRPMVYAGSTMLGGALFFALSRHVLAKQKGTHII</sequence>
<protein>
    <submittedName>
        <fullName evidence="1">MFS general substrate transporter</fullName>
    </submittedName>
</protein>
<name>A0ACD3BCF3_9AGAR</name>
<keyword evidence="2" id="KW-1185">Reference proteome</keyword>
<evidence type="ECO:0000313" key="2">
    <source>
        <dbReference type="Proteomes" id="UP000308600"/>
    </source>
</evidence>
<gene>
    <name evidence="1" type="ORF">BDN72DRAFT_831785</name>
</gene>
<reference evidence="1 2" key="1">
    <citation type="journal article" date="2019" name="Nat. Ecol. Evol.">
        <title>Megaphylogeny resolves global patterns of mushroom evolution.</title>
        <authorList>
            <person name="Varga T."/>
            <person name="Krizsan K."/>
            <person name="Foldi C."/>
            <person name="Dima B."/>
            <person name="Sanchez-Garcia M."/>
            <person name="Sanchez-Ramirez S."/>
            <person name="Szollosi G.J."/>
            <person name="Szarkandi J.G."/>
            <person name="Papp V."/>
            <person name="Albert L."/>
            <person name="Andreopoulos W."/>
            <person name="Angelini C."/>
            <person name="Antonin V."/>
            <person name="Barry K.W."/>
            <person name="Bougher N.L."/>
            <person name="Buchanan P."/>
            <person name="Buyck B."/>
            <person name="Bense V."/>
            <person name="Catcheside P."/>
            <person name="Chovatia M."/>
            <person name="Cooper J."/>
            <person name="Damon W."/>
            <person name="Desjardin D."/>
            <person name="Finy P."/>
            <person name="Geml J."/>
            <person name="Haridas S."/>
            <person name="Hughes K."/>
            <person name="Justo A."/>
            <person name="Karasinski D."/>
            <person name="Kautmanova I."/>
            <person name="Kiss B."/>
            <person name="Kocsube S."/>
            <person name="Kotiranta H."/>
            <person name="LaButti K.M."/>
            <person name="Lechner B.E."/>
            <person name="Liimatainen K."/>
            <person name="Lipzen A."/>
            <person name="Lukacs Z."/>
            <person name="Mihaltcheva S."/>
            <person name="Morgado L.N."/>
            <person name="Niskanen T."/>
            <person name="Noordeloos M.E."/>
            <person name="Ohm R.A."/>
            <person name="Ortiz-Santana B."/>
            <person name="Ovrebo C."/>
            <person name="Racz N."/>
            <person name="Riley R."/>
            <person name="Savchenko A."/>
            <person name="Shiryaev A."/>
            <person name="Soop K."/>
            <person name="Spirin V."/>
            <person name="Szebenyi C."/>
            <person name="Tomsovsky M."/>
            <person name="Tulloss R.E."/>
            <person name="Uehling J."/>
            <person name="Grigoriev I.V."/>
            <person name="Vagvolgyi C."/>
            <person name="Papp T."/>
            <person name="Martin F.M."/>
            <person name="Miettinen O."/>
            <person name="Hibbett D.S."/>
            <person name="Nagy L.G."/>
        </authorList>
    </citation>
    <scope>NUCLEOTIDE SEQUENCE [LARGE SCALE GENOMIC DNA]</scope>
    <source>
        <strain evidence="1 2">NL-1719</strain>
    </source>
</reference>
<dbReference type="EMBL" id="ML208262">
    <property type="protein sequence ID" value="TFK75525.1"/>
    <property type="molecule type" value="Genomic_DNA"/>
</dbReference>
<dbReference type="Proteomes" id="UP000308600">
    <property type="component" value="Unassembled WGS sequence"/>
</dbReference>
<accession>A0ACD3BCF3</accession>
<evidence type="ECO:0000313" key="1">
    <source>
        <dbReference type="EMBL" id="TFK75525.1"/>
    </source>
</evidence>